<evidence type="ECO:0000256" key="2">
    <source>
        <dbReference type="SAM" id="SignalP"/>
    </source>
</evidence>
<feature type="transmembrane region" description="Helical" evidence="1">
    <location>
        <begin position="206"/>
        <end position="229"/>
    </location>
</feature>
<keyword evidence="4" id="KW-1185">Reference proteome</keyword>
<dbReference type="EMBL" id="JBBWUH010000011">
    <property type="protein sequence ID" value="KAK8154628.1"/>
    <property type="molecule type" value="Genomic_DNA"/>
</dbReference>
<feature type="signal peptide" evidence="2">
    <location>
        <begin position="1"/>
        <end position="19"/>
    </location>
</feature>
<proteinExistence type="predicted"/>
<comment type="caution">
    <text evidence="3">The sequence shown here is derived from an EMBL/GenBank/DDBJ whole genome shotgun (WGS) entry which is preliminary data.</text>
</comment>
<feature type="chain" id="PRO_5045832482" evidence="2">
    <location>
        <begin position="20"/>
        <end position="231"/>
    </location>
</feature>
<reference evidence="3 4" key="1">
    <citation type="journal article" date="2022" name="G3 (Bethesda)">
        <title>Enemy or ally: a genomic approach to elucidate the lifestyle of Phyllosticta citrichinaensis.</title>
        <authorList>
            <person name="Buijs V.A."/>
            <person name="Groenewald J.Z."/>
            <person name="Haridas S."/>
            <person name="LaButti K.M."/>
            <person name="Lipzen A."/>
            <person name="Martin F.M."/>
            <person name="Barry K."/>
            <person name="Grigoriev I.V."/>
            <person name="Crous P.W."/>
            <person name="Seidl M.F."/>
        </authorList>
    </citation>
    <scope>NUCLEOTIDE SEQUENCE [LARGE SCALE GENOMIC DNA]</scope>
    <source>
        <strain evidence="3 4">CBS 129764</strain>
    </source>
</reference>
<keyword evidence="1" id="KW-0812">Transmembrane</keyword>
<dbReference type="Proteomes" id="UP001456524">
    <property type="component" value="Unassembled WGS sequence"/>
</dbReference>
<protein>
    <submittedName>
        <fullName evidence="3">Uncharacterized protein</fullName>
    </submittedName>
</protein>
<keyword evidence="1" id="KW-0472">Membrane</keyword>
<evidence type="ECO:0000313" key="4">
    <source>
        <dbReference type="Proteomes" id="UP001456524"/>
    </source>
</evidence>
<keyword evidence="1" id="KW-1133">Transmembrane helix</keyword>
<name>A0ABR1XH28_9PEZI</name>
<gene>
    <name evidence="3" type="ORF">IWX90DRAFT_61424</name>
</gene>
<evidence type="ECO:0000256" key="1">
    <source>
        <dbReference type="SAM" id="Phobius"/>
    </source>
</evidence>
<keyword evidence="2" id="KW-0732">Signal</keyword>
<sequence>MLANTITSAIALFAVAASAVPAPAAAPALDTSALKKFNWNLTSITSSYTPSGNYRSLDFTVAFSAQTNTTHCASGYGANGNFGGVFQPCDNAAVTFTSNLGISSVSISQLFIYNGASIRVNGSAPLSLYGGSNCKTNQVGGGICSQSQLTVPVGSATVITPKNGDKKDGMTTATTNAVNGTSCLQRTGFWKRRMERKLLDLFDCFFLLRCSAVCFIAGTTTAALFNPLYAK</sequence>
<organism evidence="3 4">
    <name type="scientific">Phyllosticta citrichinensis</name>
    <dbReference type="NCBI Taxonomy" id="1130410"/>
    <lineage>
        <taxon>Eukaryota</taxon>
        <taxon>Fungi</taxon>
        <taxon>Dikarya</taxon>
        <taxon>Ascomycota</taxon>
        <taxon>Pezizomycotina</taxon>
        <taxon>Dothideomycetes</taxon>
        <taxon>Dothideomycetes incertae sedis</taxon>
        <taxon>Botryosphaeriales</taxon>
        <taxon>Phyllostictaceae</taxon>
        <taxon>Phyllosticta</taxon>
    </lineage>
</organism>
<evidence type="ECO:0000313" key="3">
    <source>
        <dbReference type="EMBL" id="KAK8154628.1"/>
    </source>
</evidence>
<accession>A0ABR1XH28</accession>